<dbReference type="Proteomes" id="UP000245207">
    <property type="component" value="Unassembled WGS sequence"/>
</dbReference>
<comment type="caution">
    <text evidence="3">The sequence shown here is derived from an EMBL/GenBank/DDBJ whole genome shotgun (WGS) entry which is preliminary data.</text>
</comment>
<evidence type="ECO:0000259" key="2">
    <source>
        <dbReference type="Pfam" id="PF14541"/>
    </source>
</evidence>
<dbReference type="STRING" id="35608.A0A2U1N7F1"/>
<sequence length="137" mass="15011">MHETWFGPKVLVIDLVMHSKDVFWKVYGSNLMVKVEGEYGEGLWCLGFVDGGDEVRTSVVIGGVAMRSLFEMSSDDDGRDDDGQDDDGQDDDGQDHDGHDHGGKQGCELSPRILLTHANAPEQSSAPKKASVMRRMG</sequence>
<feature type="compositionally biased region" description="Acidic residues" evidence="1">
    <location>
        <begin position="73"/>
        <end position="94"/>
    </location>
</feature>
<organism evidence="3 4">
    <name type="scientific">Artemisia annua</name>
    <name type="common">Sweet wormwood</name>
    <dbReference type="NCBI Taxonomy" id="35608"/>
    <lineage>
        <taxon>Eukaryota</taxon>
        <taxon>Viridiplantae</taxon>
        <taxon>Streptophyta</taxon>
        <taxon>Embryophyta</taxon>
        <taxon>Tracheophyta</taxon>
        <taxon>Spermatophyta</taxon>
        <taxon>Magnoliopsida</taxon>
        <taxon>eudicotyledons</taxon>
        <taxon>Gunneridae</taxon>
        <taxon>Pentapetalae</taxon>
        <taxon>asterids</taxon>
        <taxon>campanulids</taxon>
        <taxon>Asterales</taxon>
        <taxon>Asteraceae</taxon>
        <taxon>Asteroideae</taxon>
        <taxon>Anthemideae</taxon>
        <taxon>Artemisiinae</taxon>
        <taxon>Artemisia</taxon>
    </lineage>
</organism>
<evidence type="ECO:0000256" key="1">
    <source>
        <dbReference type="SAM" id="MobiDB-lite"/>
    </source>
</evidence>
<keyword evidence="4" id="KW-1185">Reference proteome</keyword>
<dbReference type="EMBL" id="PKPP01003438">
    <property type="protein sequence ID" value="PWA69438.1"/>
    <property type="molecule type" value="Genomic_DNA"/>
</dbReference>
<accession>A0A2U1N7F1</accession>
<dbReference type="Gene3D" id="2.40.70.10">
    <property type="entry name" value="Acid Proteases"/>
    <property type="match status" value="1"/>
</dbReference>
<reference evidence="3 4" key="1">
    <citation type="journal article" date="2018" name="Mol. Plant">
        <title>The genome of Artemisia annua provides insight into the evolution of Asteraceae family and artemisinin biosynthesis.</title>
        <authorList>
            <person name="Shen Q."/>
            <person name="Zhang L."/>
            <person name="Liao Z."/>
            <person name="Wang S."/>
            <person name="Yan T."/>
            <person name="Shi P."/>
            <person name="Liu M."/>
            <person name="Fu X."/>
            <person name="Pan Q."/>
            <person name="Wang Y."/>
            <person name="Lv Z."/>
            <person name="Lu X."/>
            <person name="Zhang F."/>
            <person name="Jiang W."/>
            <person name="Ma Y."/>
            <person name="Chen M."/>
            <person name="Hao X."/>
            <person name="Li L."/>
            <person name="Tang Y."/>
            <person name="Lv G."/>
            <person name="Zhou Y."/>
            <person name="Sun X."/>
            <person name="Brodelius P.E."/>
            <person name="Rose J.K.C."/>
            <person name="Tang K."/>
        </authorList>
    </citation>
    <scope>NUCLEOTIDE SEQUENCE [LARGE SCALE GENOMIC DNA]</scope>
    <source>
        <strain evidence="4">cv. Huhao1</strain>
        <tissue evidence="3">Leaf</tissue>
    </source>
</reference>
<dbReference type="OrthoDB" id="1904546at2759"/>
<name>A0A2U1N7F1_ARTAN</name>
<proteinExistence type="predicted"/>
<dbReference type="Pfam" id="PF14541">
    <property type="entry name" value="TAXi_C"/>
    <property type="match status" value="1"/>
</dbReference>
<feature type="region of interest" description="Disordered" evidence="1">
    <location>
        <begin position="71"/>
        <end position="137"/>
    </location>
</feature>
<dbReference type="AlphaFoldDB" id="A0A2U1N7F1"/>
<gene>
    <name evidence="3" type="ORF">CTI12_AA298430</name>
</gene>
<dbReference type="InterPro" id="IPR032799">
    <property type="entry name" value="TAXi_C"/>
</dbReference>
<dbReference type="InterPro" id="IPR021109">
    <property type="entry name" value="Peptidase_aspartic_dom_sf"/>
</dbReference>
<evidence type="ECO:0000313" key="3">
    <source>
        <dbReference type="EMBL" id="PWA69438.1"/>
    </source>
</evidence>
<feature type="domain" description="Xylanase inhibitor C-terminal" evidence="2">
    <location>
        <begin position="5"/>
        <end position="67"/>
    </location>
</feature>
<evidence type="ECO:0000313" key="4">
    <source>
        <dbReference type="Proteomes" id="UP000245207"/>
    </source>
</evidence>
<protein>
    <submittedName>
        <fullName evidence="3">Basic 7S globulin</fullName>
    </submittedName>
</protein>